<evidence type="ECO:0000313" key="4">
    <source>
        <dbReference type="Proteomes" id="UP000295172"/>
    </source>
</evidence>
<dbReference type="Proteomes" id="UP000295172">
    <property type="component" value="Unassembled WGS sequence"/>
</dbReference>
<keyword evidence="4" id="KW-1185">Reference proteome</keyword>
<dbReference type="AlphaFoldDB" id="A0A4R4WLW4"/>
<protein>
    <submittedName>
        <fullName evidence="3">Uncharacterized protein</fullName>
    </submittedName>
</protein>
<keyword evidence="2" id="KW-0812">Transmembrane</keyword>
<feature type="transmembrane region" description="Helical" evidence="2">
    <location>
        <begin position="53"/>
        <end position="74"/>
    </location>
</feature>
<evidence type="ECO:0000256" key="2">
    <source>
        <dbReference type="SAM" id="Phobius"/>
    </source>
</evidence>
<evidence type="ECO:0000256" key="1">
    <source>
        <dbReference type="SAM" id="MobiDB-lite"/>
    </source>
</evidence>
<dbReference type="EMBL" id="SMKR01000114">
    <property type="protein sequence ID" value="TDD19521.1"/>
    <property type="molecule type" value="Genomic_DNA"/>
</dbReference>
<proteinExistence type="predicted"/>
<evidence type="ECO:0000313" key="3">
    <source>
        <dbReference type="EMBL" id="TDD19521.1"/>
    </source>
</evidence>
<dbReference type="OrthoDB" id="9964673at2"/>
<comment type="caution">
    <text evidence="3">The sequence shown here is derived from an EMBL/GenBank/DDBJ whole genome shotgun (WGS) entry which is preliminary data.</text>
</comment>
<organism evidence="3 4">
    <name type="scientific">Kribbella turkmenica</name>
    <dbReference type="NCBI Taxonomy" id="2530375"/>
    <lineage>
        <taxon>Bacteria</taxon>
        <taxon>Bacillati</taxon>
        <taxon>Actinomycetota</taxon>
        <taxon>Actinomycetes</taxon>
        <taxon>Propionibacteriales</taxon>
        <taxon>Kribbellaceae</taxon>
        <taxon>Kribbella</taxon>
    </lineage>
</organism>
<sequence length="90" mass="9757">MRRFLVVLLVGLILVLTTAVDTPSPTLGSTPYPGVNPPGDADSDPSDFDQVPLAVGSFLFLALLVGGSLVFYLWRRNRRSRTDVSPRSDP</sequence>
<dbReference type="RefSeq" id="WP_132323833.1">
    <property type="nucleotide sequence ID" value="NZ_SMKR01000114.1"/>
</dbReference>
<accession>A0A4R4WLW4</accession>
<keyword evidence="2" id="KW-0472">Membrane</keyword>
<gene>
    <name evidence="3" type="ORF">E1218_23950</name>
</gene>
<reference evidence="3 4" key="1">
    <citation type="submission" date="2019-02" db="EMBL/GenBank/DDBJ databases">
        <title>Draft genome sequences of novel Actinobacteria.</title>
        <authorList>
            <person name="Sahin N."/>
            <person name="Ay H."/>
            <person name="Saygin H."/>
        </authorList>
    </citation>
    <scope>NUCLEOTIDE SEQUENCE [LARGE SCALE GENOMIC DNA]</scope>
    <source>
        <strain evidence="3 4">16K104</strain>
    </source>
</reference>
<feature type="region of interest" description="Disordered" evidence="1">
    <location>
        <begin position="21"/>
        <end position="47"/>
    </location>
</feature>
<name>A0A4R4WLW4_9ACTN</name>
<keyword evidence="2" id="KW-1133">Transmembrane helix</keyword>